<name>A0A8T3URR2_9ARCH</name>
<evidence type="ECO:0000313" key="3">
    <source>
        <dbReference type="EMBL" id="MBE5727943.1"/>
    </source>
</evidence>
<dbReference type="Pfam" id="PF08438">
    <property type="entry name" value="YGR210-like_G4"/>
    <property type="match status" value="1"/>
</dbReference>
<dbReference type="Gene3D" id="3.10.20.30">
    <property type="match status" value="1"/>
</dbReference>
<organism evidence="3 4">
    <name type="scientific">Candidatus Acidifodinimicrobium mancum</name>
    <dbReference type="NCBI Taxonomy" id="2898728"/>
    <lineage>
        <taxon>Archaea</taxon>
        <taxon>Candidatus Parvarchaeota</taxon>
        <taxon>Candidatus Acidifodinimicrobiaceae</taxon>
        <taxon>Candidatus Acidifodinimicrobium</taxon>
    </lineage>
</organism>
<dbReference type="Proteomes" id="UP000763484">
    <property type="component" value="Unassembled WGS sequence"/>
</dbReference>
<dbReference type="GO" id="GO:0016887">
    <property type="term" value="F:ATP hydrolysis activity"/>
    <property type="evidence" value="ECO:0007669"/>
    <property type="project" value="TreeGrafter"/>
</dbReference>
<evidence type="ECO:0000313" key="4">
    <source>
        <dbReference type="Proteomes" id="UP000763484"/>
    </source>
</evidence>
<dbReference type="EMBL" id="JADFAQ010000014">
    <property type="protein sequence ID" value="MBE5727943.1"/>
    <property type="molecule type" value="Genomic_DNA"/>
</dbReference>
<feature type="domain" description="OBG-type G" evidence="2">
    <location>
        <begin position="1"/>
        <end position="257"/>
    </location>
</feature>
<evidence type="ECO:0000259" key="2">
    <source>
        <dbReference type="PROSITE" id="PS51710"/>
    </source>
</evidence>
<dbReference type="NCBIfam" id="NF007171">
    <property type="entry name" value="PRK09602.1"/>
    <property type="match status" value="1"/>
</dbReference>
<protein>
    <submittedName>
        <fullName evidence="3">Redox-regulated ATPase YchF</fullName>
    </submittedName>
</protein>
<keyword evidence="1" id="KW-0547">Nucleotide-binding</keyword>
<evidence type="ECO:0000256" key="1">
    <source>
        <dbReference type="ARBA" id="ARBA00022741"/>
    </source>
</evidence>
<accession>A0A8T3URR2</accession>
<sequence length="379" mass="42645">MKVGIIGRTNVGKSTLFKAMTMEEVEIADRPFTTIDPNRGIAYVKVNCPDKEFGIKCNPHNAPCINGIRYVPFELIDVAGLIKGASKGKGLGNKFLTDAMEADALIQVIDISGKTNENGENTENYNPAEDLKMVREELTAWISGLIRKTRVRSNEDLAGAIFKELSGLRFKYETIKEGIKRFSVRDLDDSNLEDFIGYLLDSDKRMIVACNKMDITENLEEKLKTLKSEFKYDFVPCSAGAELTLREAEKHGFISYNGKDFEIIKDMNPQQRSALEVIKGILKRFNGTGVDLLIDTLIFKIMNWKVVFPVMDEKKLTDSQGRVLPDAYLMDESATPRDLAEKVHTEVAKNYKGAIDCRTGLKIRNDKPLDNEQIVKIIV</sequence>
<dbReference type="PANTHER" id="PTHR23305:SF1">
    <property type="entry name" value="OBG-TYPE G DOMAIN-CONTAINING PROTEIN"/>
    <property type="match status" value="1"/>
</dbReference>
<dbReference type="PROSITE" id="PS51710">
    <property type="entry name" value="G_OBG"/>
    <property type="match status" value="1"/>
</dbReference>
<dbReference type="Gene3D" id="3.40.50.300">
    <property type="entry name" value="P-loop containing nucleotide triphosphate hydrolases"/>
    <property type="match status" value="1"/>
</dbReference>
<dbReference type="InterPro" id="IPR012676">
    <property type="entry name" value="TGS-like"/>
</dbReference>
<dbReference type="Gene3D" id="1.10.8.470">
    <property type="match status" value="1"/>
</dbReference>
<proteinExistence type="predicted"/>
<comment type="caution">
    <text evidence="3">The sequence shown here is derived from an EMBL/GenBank/DDBJ whole genome shotgun (WGS) entry which is preliminary data.</text>
</comment>
<dbReference type="InterPro" id="IPR004095">
    <property type="entry name" value="TGS"/>
</dbReference>
<dbReference type="PRINTS" id="PR00326">
    <property type="entry name" value="GTP1OBG"/>
</dbReference>
<dbReference type="Pfam" id="PF01926">
    <property type="entry name" value="MMR_HSR1"/>
    <property type="match status" value="1"/>
</dbReference>
<dbReference type="PANTHER" id="PTHR23305">
    <property type="entry name" value="OBG GTPASE FAMILY"/>
    <property type="match status" value="1"/>
</dbReference>
<dbReference type="Pfam" id="PF02824">
    <property type="entry name" value="TGS"/>
    <property type="match status" value="1"/>
</dbReference>
<dbReference type="InterPro" id="IPR012675">
    <property type="entry name" value="Beta-grasp_dom_sf"/>
</dbReference>
<dbReference type="InterPro" id="IPR027417">
    <property type="entry name" value="P-loop_NTPase"/>
</dbReference>
<dbReference type="InterPro" id="IPR006073">
    <property type="entry name" value="GTP-bd"/>
</dbReference>
<gene>
    <name evidence="3" type="primary">ychF</name>
    <name evidence="3" type="ORF">IHE50_00815</name>
</gene>
<dbReference type="SUPFAM" id="SSF52540">
    <property type="entry name" value="P-loop containing nucleoside triphosphate hydrolases"/>
    <property type="match status" value="1"/>
</dbReference>
<dbReference type="GO" id="GO:0005737">
    <property type="term" value="C:cytoplasm"/>
    <property type="evidence" value="ECO:0007669"/>
    <property type="project" value="TreeGrafter"/>
</dbReference>
<dbReference type="SUPFAM" id="SSF81271">
    <property type="entry name" value="TGS-like"/>
    <property type="match status" value="1"/>
</dbReference>
<dbReference type="AlphaFoldDB" id="A0A8T3URR2"/>
<reference evidence="3 4" key="1">
    <citation type="submission" date="2020-09" db="EMBL/GenBank/DDBJ databases">
        <title>Genomic characterization of a novel Parvarchaeota family in acid mine drainage sediments.</title>
        <authorList>
            <person name="Luo Z.-H."/>
        </authorList>
    </citation>
    <scope>NUCLEOTIDE SEQUENCE [LARGE SCALE GENOMIC DNA]</scope>
    <source>
        <strain evidence="3">TL1-5_bins.178</strain>
    </source>
</reference>
<dbReference type="InterPro" id="IPR013646">
    <property type="entry name" value="YGR210-like_G4"/>
</dbReference>
<dbReference type="GO" id="GO:0005525">
    <property type="term" value="F:GTP binding"/>
    <property type="evidence" value="ECO:0007669"/>
    <property type="project" value="InterPro"/>
</dbReference>
<dbReference type="InterPro" id="IPR031167">
    <property type="entry name" value="G_OBG"/>
</dbReference>